<keyword evidence="1" id="KW-0597">Phosphoprotein</keyword>
<evidence type="ECO:0000313" key="3">
    <source>
        <dbReference type="EMBL" id="OGE65258.1"/>
    </source>
</evidence>
<dbReference type="Gene3D" id="3.40.50.2300">
    <property type="match status" value="1"/>
</dbReference>
<comment type="caution">
    <text evidence="3">The sequence shown here is derived from an EMBL/GenBank/DDBJ whole genome shotgun (WGS) entry which is preliminary data.</text>
</comment>
<dbReference type="GO" id="GO:0000160">
    <property type="term" value="P:phosphorelay signal transduction system"/>
    <property type="evidence" value="ECO:0007669"/>
    <property type="project" value="InterPro"/>
</dbReference>
<dbReference type="InterPro" id="IPR011006">
    <property type="entry name" value="CheY-like_superfamily"/>
</dbReference>
<dbReference type="AlphaFoldDB" id="A0A1F5MIT0"/>
<feature type="domain" description="Response regulatory" evidence="2">
    <location>
        <begin position="32"/>
        <end position="152"/>
    </location>
</feature>
<organism evidence="3 4">
    <name type="scientific">Candidatus Daviesbacteria bacterium RIFCSPLOWO2_01_FULL_40_24</name>
    <dbReference type="NCBI Taxonomy" id="1797787"/>
    <lineage>
        <taxon>Bacteria</taxon>
        <taxon>Candidatus Daviesiibacteriota</taxon>
    </lineage>
</organism>
<accession>A0A1F5MIT0</accession>
<proteinExistence type="predicted"/>
<feature type="modified residue" description="4-aspartylphosphate" evidence="1">
    <location>
        <position position="85"/>
    </location>
</feature>
<evidence type="ECO:0000313" key="4">
    <source>
        <dbReference type="Proteomes" id="UP000178017"/>
    </source>
</evidence>
<gene>
    <name evidence="3" type="ORF">A3B49_02405</name>
</gene>
<protein>
    <recommendedName>
        <fullName evidence="2">Response regulatory domain-containing protein</fullName>
    </recommendedName>
</protein>
<evidence type="ECO:0000256" key="1">
    <source>
        <dbReference type="PROSITE-ProRule" id="PRU00169"/>
    </source>
</evidence>
<reference evidence="3 4" key="1">
    <citation type="journal article" date="2016" name="Nat. Commun.">
        <title>Thousands of microbial genomes shed light on interconnected biogeochemical processes in an aquifer system.</title>
        <authorList>
            <person name="Anantharaman K."/>
            <person name="Brown C.T."/>
            <person name="Hug L.A."/>
            <person name="Sharon I."/>
            <person name="Castelle C.J."/>
            <person name="Probst A.J."/>
            <person name="Thomas B.C."/>
            <person name="Singh A."/>
            <person name="Wilkins M.J."/>
            <person name="Karaoz U."/>
            <person name="Brodie E.L."/>
            <person name="Williams K.H."/>
            <person name="Hubbard S.S."/>
            <person name="Banfield J.F."/>
        </authorList>
    </citation>
    <scope>NUCLEOTIDE SEQUENCE [LARGE SCALE GENOMIC DNA]</scope>
</reference>
<dbReference type="Proteomes" id="UP000178017">
    <property type="component" value="Unassembled WGS sequence"/>
</dbReference>
<dbReference type="EMBL" id="MFDO01000021">
    <property type="protein sequence ID" value="OGE65258.1"/>
    <property type="molecule type" value="Genomic_DNA"/>
</dbReference>
<evidence type="ECO:0000259" key="2">
    <source>
        <dbReference type="PROSITE" id="PS50110"/>
    </source>
</evidence>
<name>A0A1F5MIT0_9BACT</name>
<dbReference type="PROSITE" id="PS50110">
    <property type="entry name" value="RESPONSE_REGULATORY"/>
    <property type="match status" value="1"/>
</dbReference>
<sequence length="167" mass="18755">MTISLICDRIYSYAEQVPIGEKITGQQFGAMRLLFLDNNPDQLDLMRCRLEGISIIREVLYFQNDQEALVALTGQPGAFDGVVTDLRRDGPGTGERFIATLKKIDPIVPIAIITGELLTRQKTRALCNVGADFVFNRLALLTEDRLVALFTEMARLGQQRRDNQILL</sequence>
<dbReference type="SUPFAM" id="SSF52172">
    <property type="entry name" value="CheY-like"/>
    <property type="match status" value="1"/>
</dbReference>
<dbReference type="InterPro" id="IPR001789">
    <property type="entry name" value="Sig_transdc_resp-reg_receiver"/>
</dbReference>